<dbReference type="EMBL" id="JAUHJS010000007">
    <property type="protein sequence ID" value="MDN4166444.1"/>
    <property type="molecule type" value="Genomic_DNA"/>
</dbReference>
<evidence type="ECO:0000313" key="10">
    <source>
        <dbReference type="EMBL" id="MDN4166444.1"/>
    </source>
</evidence>
<evidence type="ECO:0000256" key="3">
    <source>
        <dbReference type="ARBA" id="ARBA00012362"/>
    </source>
</evidence>
<proteinExistence type="predicted"/>
<keyword evidence="11" id="KW-1185">Reference proteome</keyword>
<evidence type="ECO:0000256" key="6">
    <source>
        <dbReference type="ARBA" id="ARBA00022822"/>
    </source>
</evidence>
<dbReference type="SUPFAM" id="SSF51366">
    <property type="entry name" value="Ribulose-phoshate binding barrel"/>
    <property type="match status" value="1"/>
</dbReference>
<dbReference type="RefSeq" id="WP_320004982.1">
    <property type="nucleotide sequence ID" value="NZ_JAUHJS010000007.1"/>
</dbReference>
<dbReference type="InterPro" id="IPR045186">
    <property type="entry name" value="Indole-3-glycerol_P_synth"/>
</dbReference>
<evidence type="ECO:0000259" key="9">
    <source>
        <dbReference type="Pfam" id="PF00218"/>
    </source>
</evidence>
<accession>A0ABT8F7U0</accession>
<keyword evidence="8 10" id="KW-0456">Lyase</keyword>
<dbReference type="Gene3D" id="3.20.20.70">
    <property type="entry name" value="Aldolase class I"/>
    <property type="match status" value="1"/>
</dbReference>
<reference evidence="10" key="1">
    <citation type="submission" date="2023-06" db="EMBL/GenBank/DDBJ databases">
        <title>Cytophagales bacterium Strain LB-30, isolated from soil.</title>
        <authorList>
            <person name="Liu B."/>
        </authorList>
    </citation>
    <scope>NUCLEOTIDE SEQUENCE</scope>
    <source>
        <strain evidence="10">LB-30</strain>
    </source>
</reference>
<keyword evidence="6" id="KW-0822">Tryptophan biosynthesis</keyword>
<evidence type="ECO:0000256" key="1">
    <source>
        <dbReference type="ARBA" id="ARBA00001633"/>
    </source>
</evidence>
<comment type="pathway">
    <text evidence="2">Amino-acid biosynthesis; L-tryptophan biosynthesis; L-tryptophan from chorismate: step 4/5.</text>
</comment>
<dbReference type="InterPro" id="IPR001468">
    <property type="entry name" value="Indole-3-GlycerolPSynthase_CS"/>
</dbReference>
<dbReference type="PANTHER" id="PTHR22854">
    <property type="entry name" value="TRYPTOPHAN BIOSYNTHESIS PROTEIN"/>
    <property type="match status" value="1"/>
</dbReference>
<keyword evidence="7" id="KW-0057">Aromatic amino acid biosynthesis</keyword>
<evidence type="ECO:0000256" key="5">
    <source>
        <dbReference type="ARBA" id="ARBA00022793"/>
    </source>
</evidence>
<dbReference type="InterPro" id="IPR013785">
    <property type="entry name" value="Aldolase_TIM"/>
</dbReference>
<evidence type="ECO:0000256" key="7">
    <source>
        <dbReference type="ARBA" id="ARBA00023141"/>
    </source>
</evidence>
<dbReference type="CDD" id="cd00331">
    <property type="entry name" value="IGPS"/>
    <property type="match status" value="1"/>
</dbReference>
<dbReference type="PROSITE" id="PS00614">
    <property type="entry name" value="IGPS"/>
    <property type="match status" value="1"/>
</dbReference>
<comment type="caution">
    <text evidence="10">The sequence shown here is derived from an EMBL/GenBank/DDBJ whole genome shotgun (WGS) entry which is preliminary data.</text>
</comment>
<organism evidence="10 11">
    <name type="scientific">Shiella aurantiaca</name>
    <dbReference type="NCBI Taxonomy" id="3058365"/>
    <lineage>
        <taxon>Bacteria</taxon>
        <taxon>Pseudomonadati</taxon>
        <taxon>Bacteroidota</taxon>
        <taxon>Cytophagia</taxon>
        <taxon>Cytophagales</taxon>
        <taxon>Shiellaceae</taxon>
        <taxon>Shiella</taxon>
    </lineage>
</organism>
<sequence length="272" mass="30737">MAYILDEIVQHKRKELEERKGLFPERLLEQSVYFTAPTVSMKRYLTRPDKSGIIAEFKRSSPSKGAINPYTSVEKTTIGYMQAGASALSVLTDKKFFGGKNEDLSTARKFNFCPILRKDFVLDPYQLLEARAIGADVVLLIAAILTPKETRELAFQACQLQMEVLLEVHSAEEIDSHLNEYIDLVGVNNRNLKTFEVNTDLSFELASRIPHGIIKVSESGISDPQLILSLREAGYEGFLMGETFMRHSEPQRAAQEFIQQVRTLESAYPKKV</sequence>
<dbReference type="InterPro" id="IPR013798">
    <property type="entry name" value="Indole-3-glycerol_P_synth_dom"/>
</dbReference>
<dbReference type="NCBIfam" id="NF001377">
    <property type="entry name" value="PRK00278.2-4"/>
    <property type="match status" value="1"/>
</dbReference>
<name>A0ABT8F7U0_9BACT</name>
<evidence type="ECO:0000256" key="4">
    <source>
        <dbReference type="ARBA" id="ARBA00022605"/>
    </source>
</evidence>
<dbReference type="Proteomes" id="UP001168552">
    <property type="component" value="Unassembled WGS sequence"/>
</dbReference>
<protein>
    <recommendedName>
        <fullName evidence="3">indole-3-glycerol-phosphate synthase</fullName>
        <ecNumber evidence="3">4.1.1.48</ecNumber>
    </recommendedName>
</protein>
<keyword evidence="4" id="KW-0028">Amino-acid biosynthesis</keyword>
<keyword evidence="5" id="KW-0210">Decarboxylase</keyword>
<dbReference type="GO" id="GO:0004425">
    <property type="term" value="F:indole-3-glycerol-phosphate synthase activity"/>
    <property type="evidence" value="ECO:0007669"/>
    <property type="project" value="UniProtKB-EC"/>
</dbReference>
<dbReference type="PANTHER" id="PTHR22854:SF2">
    <property type="entry name" value="INDOLE-3-GLYCEROL-PHOSPHATE SYNTHASE"/>
    <property type="match status" value="1"/>
</dbReference>
<dbReference type="Pfam" id="PF00218">
    <property type="entry name" value="IGPS"/>
    <property type="match status" value="1"/>
</dbReference>
<evidence type="ECO:0000256" key="8">
    <source>
        <dbReference type="ARBA" id="ARBA00023239"/>
    </source>
</evidence>
<gene>
    <name evidence="10" type="primary">trpC</name>
    <name evidence="10" type="ORF">QWY31_13115</name>
</gene>
<evidence type="ECO:0000313" key="11">
    <source>
        <dbReference type="Proteomes" id="UP001168552"/>
    </source>
</evidence>
<evidence type="ECO:0000256" key="2">
    <source>
        <dbReference type="ARBA" id="ARBA00004696"/>
    </source>
</evidence>
<dbReference type="InterPro" id="IPR011060">
    <property type="entry name" value="RibuloseP-bd_barrel"/>
</dbReference>
<feature type="domain" description="Indole-3-glycerol phosphate synthase" evidence="9">
    <location>
        <begin position="5"/>
        <end position="256"/>
    </location>
</feature>
<comment type="catalytic activity">
    <reaction evidence="1">
        <text>1-(2-carboxyphenylamino)-1-deoxy-D-ribulose 5-phosphate + H(+) = (1S,2R)-1-C-(indol-3-yl)glycerol 3-phosphate + CO2 + H2O</text>
        <dbReference type="Rhea" id="RHEA:23476"/>
        <dbReference type="ChEBI" id="CHEBI:15377"/>
        <dbReference type="ChEBI" id="CHEBI:15378"/>
        <dbReference type="ChEBI" id="CHEBI:16526"/>
        <dbReference type="ChEBI" id="CHEBI:58613"/>
        <dbReference type="ChEBI" id="CHEBI:58866"/>
        <dbReference type="EC" id="4.1.1.48"/>
    </reaction>
</comment>
<dbReference type="EC" id="4.1.1.48" evidence="3"/>